<dbReference type="PANTHER" id="PTHR48100:SF19">
    <property type="entry name" value="PHOSPHOGLYCERATE MUTASE FAMILY PROTEIN"/>
    <property type="match status" value="1"/>
</dbReference>
<dbReference type="InterPro" id="IPR050275">
    <property type="entry name" value="PGM_Phosphatase"/>
</dbReference>
<gene>
    <name evidence="2" type="ORF">M569_13831</name>
</gene>
<dbReference type="PANTHER" id="PTHR48100">
    <property type="entry name" value="BROAD-SPECIFICITY PHOSPHATASE YOR283W-RELATED"/>
    <property type="match status" value="1"/>
</dbReference>
<dbReference type="InterPro" id="IPR013078">
    <property type="entry name" value="His_Pase_superF_clade-1"/>
</dbReference>
<dbReference type="SMART" id="SM00855">
    <property type="entry name" value="PGAM"/>
    <property type="match status" value="1"/>
</dbReference>
<dbReference type="EMBL" id="AUSU01007175">
    <property type="protein sequence ID" value="EPS60970.1"/>
    <property type="molecule type" value="Genomic_DNA"/>
</dbReference>
<comment type="caution">
    <text evidence="2">The sequence shown here is derived from an EMBL/GenBank/DDBJ whole genome shotgun (WGS) entry which is preliminary data.</text>
</comment>
<protein>
    <submittedName>
        <fullName evidence="2">Phosphoglycerate mutase-like protein</fullName>
    </submittedName>
</protein>
<organism evidence="2 3">
    <name type="scientific">Genlisea aurea</name>
    <dbReference type="NCBI Taxonomy" id="192259"/>
    <lineage>
        <taxon>Eukaryota</taxon>
        <taxon>Viridiplantae</taxon>
        <taxon>Streptophyta</taxon>
        <taxon>Embryophyta</taxon>
        <taxon>Tracheophyta</taxon>
        <taxon>Spermatophyta</taxon>
        <taxon>Magnoliopsida</taxon>
        <taxon>eudicotyledons</taxon>
        <taxon>Gunneridae</taxon>
        <taxon>Pentapetalae</taxon>
        <taxon>asterids</taxon>
        <taxon>lamiids</taxon>
        <taxon>Lamiales</taxon>
        <taxon>Lentibulariaceae</taxon>
        <taxon>Genlisea</taxon>
    </lineage>
</organism>
<dbReference type="CDD" id="cd07067">
    <property type="entry name" value="HP_PGM_like"/>
    <property type="match status" value="1"/>
</dbReference>
<feature type="non-terminal residue" evidence="2">
    <location>
        <position position="1"/>
    </location>
</feature>
<dbReference type="AlphaFoldDB" id="S8C2E6"/>
<dbReference type="OrthoDB" id="496981at2759"/>
<name>S8C2E6_9LAMI</name>
<dbReference type="PROSITE" id="PS00175">
    <property type="entry name" value="PG_MUTASE"/>
    <property type="match status" value="1"/>
</dbReference>
<accession>S8C2E6</accession>
<dbReference type="Proteomes" id="UP000015453">
    <property type="component" value="Unassembled WGS sequence"/>
</dbReference>
<comment type="similarity">
    <text evidence="1">Belongs to the phosphoglycerate mutase family.</text>
</comment>
<dbReference type="GO" id="GO:0005737">
    <property type="term" value="C:cytoplasm"/>
    <property type="evidence" value="ECO:0007669"/>
    <property type="project" value="TreeGrafter"/>
</dbReference>
<dbReference type="SUPFAM" id="SSF53254">
    <property type="entry name" value="Phosphoglycerate mutase-like"/>
    <property type="match status" value="1"/>
</dbReference>
<feature type="non-terminal residue" evidence="2">
    <location>
        <position position="218"/>
    </location>
</feature>
<dbReference type="GO" id="GO:0016791">
    <property type="term" value="F:phosphatase activity"/>
    <property type="evidence" value="ECO:0007669"/>
    <property type="project" value="TreeGrafter"/>
</dbReference>
<dbReference type="Pfam" id="PF00300">
    <property type="entry name" value="His_Phos_1"/>
    <property type="match status" value="1"/>
</dbReference>
<reference evidence="2 3" key="1">
    <citation type="journal article" date="2013" name="BMC Genomics">
        <title>The miniature genome of a carnivorous plant Genlisea aurea contains a low number of genes and short non-coding sequences.</title>
        <authorList>
            <person name="Leushkin E.V."/>
            <person name="Sutormin R.A."/>
            <person name="Nabieva E.R."/>
            <person name="Penin A.A."/>
            <person name="Kondrashov A.S."/>
            <person name="Logacheva M.D."/>
        </authorList>
    </citation>
    <scope>NUCLEOTIDE SEQUENCE [LARGE SCALE GENOMIC DNA]</scope>
</reference>
<sequence>IMGEELVYPLNRCKIIHLVRHGQALHNVAVEKGDTGYSSSRFFDAELSPRGLQQVVDGLRTSVRSSDLCSRIELVVVSPLMRTLQTAAGVFGGDGIDAPFVALELCRERLGVNWCDKRRNIAEYKSLFPHIDFSQIESDEDALWTPDYRESDEEIRARGIQFFDWLCGREEKEIAVVSHSAFLNQTLAVYGGRDPSVEAEIGQPFSNCELRSIVLVDR</sequence>
<evidence type="ECO:0000256" key="1">
    <source>
        <dbReference type="ARBA" id="ARBA00038362"/>
    </source>
</evidence>
<evidence type="ECO:0000313" key="3">
    <source>
        <dbReference type="Proteomes" id="UP000015453"/>
    </source>
</evidence>
<evidence type="ECO:0000313" key="2">
    <source>
        <dbReference type="EMBL" id="EPS60970.1"/>
    </source>
</evidence>
<dbReference type="InterPro" id="IPR029033">
    <property type="entry name" value="His_PPase_superfam"/>
</dbReference>
<proteinExistence type="inferred from homology"/>
<dbReference type="Gene3D" id="3.40.50.1240">
    <property type="entry name" value="Phosphoglycerate mutase-like"/>
    <property type="match status" value="1"/>
</dbReference>
<keyword evidence="3" id="KW-1185">Reference proteome</keyword>
<dbReference type="InterPro" id="IPR001345">
    <property type="entry name" value="PG/BPGM_mutase_AS"/>
</dbReference>